<sequence>MGRRNPPDEIQSSCGSTVSAFIDTNVLVRHLTGEPPDLAARATAYLVAERELLLTDLVAAETVYVLESFYAAPRDQIAQAIRSLVALDSILCVDPELLLRAIEVYETDRIDFAEAYLVACAESTGIGIVASFDRSIDRINTIERIEPPKV</sequence>
<dbReference type="GO" id="GO:0090729">
    <property type="term" value="F:toxin activity"/>
    <property type="evidence" value="ECO:0007669"/>
    <property type="project" value="UniProtKB-KW"/>
</dbReference>
<comment type="similarity">
    <text evidence="7">Belongs to the PINc/VapC protein family.</text>
</comment>
<dbReference type="Pfam" id="PF01850">
    <property type="entry name" value="PIN"/>
    <property type="match status" value="1"/>
</dbReference>
<dbReference type="OrthoDB" id="32974at2"/>
<reference evidence="10 12" key="2">
    <citation type="journal article" date="2017" name="Infect. Genet. Evol.">
        <title>The new phylogeny of the genus Mycobacterium: The old and the news.</title>
        <authorList>
            <person name="Tortoli E."/>
            <person name="Fedrizzi T."/>
            <person name="Meehan C.J."/>
            <person name="Trovato A."/>
            <person name="Grottola A."/>
            <person name="Giacobazzi E."/>
            <person name="Serpini G.F."/>
            <person name="Tagliazucchi S."/>
            <person name="Fabio A."/>
            <person name="Bettua C."/>
            <person name="Bertorelli R."/>
            <person name="Frascaro F."/>
            <person name="De Sanctis V."/>
            <person name="Pecorari M."/>
            <person name="Jousson O."/>
            <person name="Segata N."/>
            <person name="Cirillo D.M."/>
        </authorList>
    </citation>
    <scope>NUCLEOTIDE SEQUENCE [LARGE SCALE GENOMIC DNA]</scope>
    <source>
        <strain evidence="10 12">NCTC 12882</strain>
    </source>
</reference>
<keyword evidence="6 7" id="KW-0460">Magnesium</keyword>
<comment type="caution">
    <text evidence="7">Lacks conserved residue(s) required for the propagation of feature annotation.</text>
</comment>
<organism evidence="9 11">
    <name type="scientific">Mycobacterium celatum</name>
    <dbReference type="NCBI Taxonomy" id="28045"/>
    <lineage>
        <taxon>Bacteria</taxon>
        <taxon>Bacillati</taxon>
        <taxon>Actinomycetota</taxon>
        <taxon>Actinomycetes</taxon>
        <taxon>Mycobacteriales</taxon>
        <taxon>Mycobacteriaceae</taxon>
        <taxon>Mycobacterium</taxon>
    </lineage>
</organism>
<protein>
    <recommendedName>
        <fullName evidence="7">Ribonuclease VapC</fullName>
        <shortName evidence="7">RNase VapC</shortName>
        <ecNumber evidence="7">3.1.-.-</ecNumber>
    </recommendedName>
    <alternativeName>
        <fullName evidence="7">Toxin VapC</fullName>
    </alternativeName>
</protein>
<comment type="cofactor">
    <cofactor evidence="1 7">
        <name>Mg(2+)</name>
        <dbReference type="ChEBI" id="CHEBI:18420"/>
    </cofactor>
</comment>
<evidence type="ECO:0000256" key="2">
    <source>
        <dbReference type="ARBA" id="ARBA00022649"/>
    </source>
</evidence>
<keyword evidence="11" id="KW-1185">Reference proteome</keyword>
<dbReference type="Gene3D" id="3.40.50.1010">
    <property type="entry name" value="5'-nuclease"/>
    <property type="match status" value="1"/>
</dbReference>
<keyword evidence="2 7" id="KW-1277">Toxin-antitoxin system</keyword>
<dbReference type="HAMAP" id="MF_00265">
    <property type="entry name" value="VapC_Nob1"/>
    <property type="match status" value="1"/>
</dbReference>
<feature type="domain" description="PIN" evidence="8">
    <location>
        <begin position="21"/>
        <end position="139"/>
    </location>
</feature>
<dbReference type="InterPro" id="IPR052106">
    <property type="entry name" value="PINc/VapC_TA"/>
</dbReference>
<evidence type="ECO:0000256" key="1">
    <source>
        <dbReference type="ARBA" id="ARBA00001946"/>
    </source>
</evidence>
<dbReference type="Proteomes" id="UP000193907">
    <property type="component" value="Unassembled WGS sequence"/>
</dbReference>
<keyword evidence="3 7" id="KW-0540">Nuclease</keyword>
<dbReference type="AlphaFoldDB" id="A0A1X1RQF3"/>
<keyword evidence="7" id="KW-0800">Toxin</keyword>
<reference evidence="9 11" key="1">
    <citation type="submission" date="2016-01" db="EMBL/GenBank/DDBJ databases">
        <title>The new phylogeny of the genus Mycobacterium.</title>
        <authorList>
            <person name="Tarcisio F."/>
            <person name="Conor M."/>
            <person name="Antonella G."/>
            <person name="Elisabetta G."/>
            <person name="Giulia F.S."/>
            <person name="Sara T."/>
            <person name="Anna F."/>
            <person name="Clotilde B."/>
            <person name="Roberto B."/>
            <person name="Veronica D.S."/>
            <person name="Fabio R."/>
            <person name="Monica P."/>
            <person name="Olivier J."/>
            <person name="Enrico T."/>
            <person name="Nicola S."/>
        </authorList>
    </citation>
    <scope>NUCLEOTIDE SEQUENCE [LARGE SCALE GENOMIC DNA]</scope>
    <source>
        <strain evidence="9 11">DSM 44243</strain>
    </source>
</reference>
<evidence type="ECO:0000256" key="6">
    <source>
        <dbReference type="ARBA" id="ARBA00022842"/>
    </source>
</evidence>
<accession>A0A1X1RQF3</accession>
<evidence type="ECO:0000259" key="8">
    <source>
        <dbReference type="Pfam" id="PF01850"/>
    </source>
</evidence>
<dbReference type="InterPro" id="IPR002716">
    <property type="entry name" value="PIN_dom"/>
</dbReference>
<evidence type="ECO:0000313" key="12">
    <source>
        <dbReference type="Proteomes" id="UP000230971"/>
    </source>
</evidence>
<dbReference type="EC" id="3.1.-.-" evidence="7"/>
<evidence type="ECO:0000256" key="4">
    <source>
        <dbReference type="ARBA" id="ARBA00022723"/>
    </source>
</evidence>
<name>A0A1X1RQF3_MYCCE</name>
<dbReference type="GO" id="GO:0016787">
    <property type="term" value="F:hydrolase activity"/>
    <property type="evidence" value="ECO:0007669"/>
    <property type="project" value="UniProtKB-KW"/>
</dbReference>
<evidence type="ECO:0000313" key="10">
    <source>
        <dbReference type="EMBL" id="PIB79286.1"/>
    </source>
</evidence>
<dbReference type="PANTHER" id="PTHR38826">
    <property type="entry name" value="RIBONUCLEASE VAPC13"/>
    <property type="match status" value="1"/>
</dbReference>
<dbReference type="SUPFAM" id="SSF88723">
    <property type="entry name" value="PIN domain-like"/>
    <property type="match status" value="1"/>
</dbReference>
<feature type="binding site" evidence="7">
    <location>
        <position position="23"/>
    </location>
    <ligand>
        <name>Mg(2+)</name>
        <dbReference type="ChEBI" id="CHEBI:18420"/>
    </ligand>
</feature>
<dbReference type="InterPro" id="IPR029060">
    <property type="entry name" value="PIN-like_dom_sf"/>
</dbReference>
<dbReference type="EMBL" id="PDKV01000009">
    <property type="protein sequence ID" value="PIB79286.1"/>
    <property type="molecule type" value="Genomic_DNA"/>
</dbReference>
<keyword evidence="5 7" id="KW-0378">Hydrolase</keyword>
<dbReference type="STRING" id="28045.AWB95_13480"/>
<dbReference type="PANTHER" id="PTHR38826:SF5">
    <property type="entry name" value="RIBONUCLEASE VAPC13"/>
    <property type="match status" value="1"/>
</dbReference>
<keyword evidence="4 7" id="KW-0479">Metal-binding</keyword>
<comment type="caution">
    <text evidence="9">The sequence shown here is derived from an EMBL/GenBank/DDBJ whole genome shotgun (WGS) entry which is preliminary data.</text>
</comment>
<evidence type="ECO:0000256" key="3">
    <source>
        <dbReference type="ARBA" id="ARBA00022722"/>
    </source>
</evidence>
<comment type="function">
    <text evidence="7">Toxic component of a toxin-antitoxin (TA) system. An RNase.</text>
</comment>
<dbReference type="InterPro" id="IPR022907">
    <property type="entry name" value="VapC_family"/>
</dbReference>
<proteinExistence type="inferred from homology"/>
<gene>
    <name evidence="7" type="primary">vapC</name>
    <name evidence="9" type="ORF">AWB95_13480</name>
    <name evidence="10" type="ORF">CQY23_09985</name>
</gene>
<evidence type="ECO:0000313" key="9">
    <source>
        <dbReference type="EMBL" id="ORV11353.1"/>
    </source>
</evidence>
<dbReference type="EMBL" id="LQOM01000030">
    <property type="protein sequence ID" value="ORV11353.1"/>
    <property type="molecule type" value="Genomic_DNA"/>
</dbReference>
<evidence type="ECO:0000256" key="7">
    <source>
        <dbReference type="HAMAP-Rule" id="MF_00265"/>
    </source>
</evidence>
<dbReference type="GO" id="GO:0004540">
    <property type="term" value="F:RNA nuclease activity"/>
    <property type="evidence" value="ECO:0007669"/>
    <property type="project" value="InterPro"/>
</dbReference>
<dbReference type="Proteomes" id="UP000230971">
    <property type="component" value="Unassembled WGS sequence"/>
</dbReference>
<evidence type="ECO:0000313" key="11">
    <source>
        <dbReference type="Proteomes" id="UP000193907"/>
    </source>
</evidence>
<evidence type="ECO:0000256" key="5">
    <source>
        <dbReference type="ARBA" id="ARBA00022801"/>
    </source>
</evidence>
<dbReference type="GO" id="GO:0000287">
    <property type="term" value="F:magnesium ion binding"/>
    <property type="evidence" value="ECO:0007669"/>
    <property type="project" value="UniProtKB-UniRule"/>
</dbReference>